<dbReference type="GeneID" id="89632890"/>
<protein>
    <submittedName>
        <fullName evidence="3">Uncharacterized protein</fullName>
    </submittedName>
</protein>
<sequence>MYRSKHQKGYTTSHEVKTTRFRTWKSGKKWLYGATVLTLTASTLLPIGNLAFQPKTEKAQAASVSSGTLVPGNTSYDTGGHTYSGTEFANSSNYALYGKAVVASNWINLVSSTANSVGLGIFNGSVSAISATTGFTLKSTIKVDSGSSLTDFTKSGDAIGVILTGASKAQLAANAQSSQATNDGLGIRGLPNTVFLGRDLYSNLSNVSTGSLTGIDGSATVNGWTDGPGVVMAIRNTDSSGTLQAANYPSLGSAAPYSPVTNTQNGTAYTFATDTSYALGVASPITSSVQEPITVTWTPDATNTASTGYTSGTLTFNLIAQTTSNGALIGASAVNGGTGGYTLTTHTNLQNSLTVGFVGGTGGNYGNLSVSLNGATITGSKGTEPVPINYLNKVTGQPIPSMAQSSITANVNDTIGAALTAPSSTSPDNNTYTYVVPAAPTGYQANSATTTTVLAANPASTTNTSATTVSNFIVGTTNPNALNVSYTPNQQTVSFNWAKASGTTLANLPTNLAYGVAGTGVTTDTSVVTDNPFSNTTLLSNYATALMNAVPAGYNITKISNGITTVSGTTTTQTLAAFTAANPTVSATSTNNNYTVTLTANPANIAGSFTFVDGTPGFTNTAGIAGPTGNLILNGTGTTATVTANVGDVITIARGTSLSTTAGANVLTSSVTINSTTNTSPLTFTAPSGYYIVGYSYAGQLPQAFTSFNSGGATFTATSQSNNTIQFYLSPYSGAHYKSDGTLDLTASTSTYTDSIWKMSNAAGTTVTNGVIATNAAQPKVLLETTTATGTTTLGVTSGSNTYKMYTGTGLTTTAPTSNTVNTPTQFIASQGQAYSSMQGVSGTNKFPTTNAILAIPGYKIVSVRHSNNTGDISQTTGITTSGMTATTNFSSMEAALAGNNAYYNFPPNANNFTTNTTTNAAIDQFVVLYQPIPATVNVNNLTYTVGNMPSTNPSISALLTAALQSSSTNSDGSAAAATNMTISNLTNVGTGANLQASQLSSQPAGLYQVTYQYTDPINGTQTTALAYVNLINGMTTNVPLIGSASLTNTLNLGLNGSLTPISESVTNISYTDYEGNSKTVDITANDIELDNQGNVTIAQGKLHQGIYTISVTYSYAGGGTATVSDTINVAEPFSLPFTGGEGIAGVVSLAALTGMGGVFLRKRKKSEEETLLKVDNSVALRTTERNKSKTFQQNRRTRPYQKLFHTKNRAHLAQLQRKGKSC</sequence>
<dbReference type="NCBIfam" id="TIGR03715">
    <property type="entry name" value="KxYKxGKxW"/>
    <property type="match status" value="1"/>
</dbReference>
<keyword evidence="1" id="KW-0732">Signal</keyword>
<keyword evidence="2" id="KW-0812">Transmembrane</keyword>
<evidence type="ECO:0000256" key="1">
    <source>
        <dbReference type="ARBA" id="ARBA00022729"/>
    </source>
</evidence>
<proteinExistence type="predicted"/>
<accession>A0A2Z3KD08</accession>
<evidence type="ECO:0000313" key="4">
    <source>
        <dbReference type="Proteomes" id="UP000245919"/>
    </source>
</evidence>
<keyword evidence="2" id="KW-1133">Transmembrane helix</keyword>
<keyword evidence="2" id="KW-0472">Membrane</keyword>
<dbReference type="EMBL" id="CP028160">
    <property type="protein sequence ID" value="AWN65316.1"/>
    <property type="molecule type" value="Genomic_DNA"/>
</dbReference>
<dbReference type="RefSeq" id="WP_109990734.1">
    <property type="nucleotide sequence ID" value="NZ_CP028160.1"/>
</dbReference>
<evidence type="ECO:0000256" key="2">
    <source>
        <dbReference type="SAM" id="Phobius"/>
    </source>
</evidence>
<organism evidence="3 4">
    <name type="scientific">Lactococcus lactis subsp. lactis</name>
    <name type="common">Streptococcus lactis</name>
    <dbReference type="NCBI Taxonomy" id="1360"/>
    <lineage>
        <taxon>Bacteria</taxon>
        <taxon>Bacillati</taxon>
        <taxon>Bacillota</taxon>
        <taxon>Bacilli</taxon>
        <taxon>Lactobacillales</taxon>
        <taxon>Streptococcaceae</taxon>
        <taxon>Lactococcus</taxon>
    </lineage>
</organism>
<name>A0A2Z3KD08_LACLL</name>
<gene>
    <name evidence="3" type="ORF">LL14B4_03690</name>
</gene>
<dbReference type="InterPro" id="IPR022263">
    <property type="entry name" value="KxYKxGKxW"/>
</dbReference>
<dbReference type="Proteomes" id="UP000245919">
    <property type="component" value="Chromosome"/>
</dbReference>
<evidence type="ECO:0000313" key="3">
    <source>
        <dbReference type="EMBL" id="AWN65316.1"/>
    </source>
</evidence>
<feature type="transmembrane region" description="Helical" evidence="2">
    <location>
        <begin position="30"/>
        <end position="52"/>
    </location>
</feature>
<reference evidence="3 4" key="1">
    <citation type="submission" date="2018-03" db="EMBL/GenBank/DDBJ databases">
        <title>Genome sequence of Lactococcus lactis strain 14B4 from almond drupe.</title>
        <authorList>
            <person name="Tran T.D."/>
            <person name="McGarvey J.A."/>
            <person name="Huynh S."/>
            <person name="Parker C.T."/>
        </authorList>
    </citation>
    <scope>NUCLEOTIDE SEQUENCE [LARGE SCALE GENOMIC DNA]</scope>
    <source>
        <strain evidence="3 4">14B4</strain>
    </source>
</reference>
<dbReference type="AlphaFoldDB" id="A0A2Z3KD08"/>